<sequence length="126" mass="13596">MSNAIAMERSTAAPNTSKLTIRIATETSSTTETSTIDATTTSFHWPLHPIGSSHPFFPILNQPQSSLDVPQTTLNRESLGHEPFSQTSELSLDTPSDGPTATPVLVTTVLRCMYLLVYPTPTPKAP</sequence>
<evidence type="ECO:0000313" key="3">
    <source>
        <dbReference type="Proteomes" id="UP000799439"/>
    </source>
</evidence>
<dbReference type="EMBL" id="ML996084">
    <property type="protein sequence ID" value="KAF2154142.1"/>
    <property type="molecule type" value="Genomic_DNA"/>
</dbReference>
<dbReference type="Proteomes" id="UP000799439">
    <property type="component" value="Unassembled WGS sequence"/>
</dbReference>
<feature type="region of interest" description="Disordered" evidence="1">
    <location>
        <begin position="62"/>
        <end position="99"/>
    </location>
</feature>
<reference evidence="2" key="1">
    <citation type="journal article" date="2020" name="Stud. Mycol.">
        <title>101 Dothideomycetes genomes: a test case for predicting lifestyles and emergence of pathogens.</title>
        <authorList>
            <person name="Haridas S."/>
            <person name="Albert R."/>
            <person name="Binder M."/>
            <person name="Bloem J."/>
            <person name="Labutti K."/>
            <person name="Salamov A."/>
            <person name="Andreopoulos B."/>
            <person name="Baker S."/>
            <person name="Barry K."/>
            <person name="Bills G."/>
            <person name="Bluhm B."/>
            <person name="Cannon C."/>
            <person name="Castanera R."/>
            <person name="Culley D."/>
            <person name="Daum C."/>
            <person name="Ezra D."/>
            <person name="Gonzalez J."/>
            <person name="Henrissat B."/>
            <person name="Kuo A."/>
            <person name="Liang C."/>
            <person name="Lipzen A."/>
            <person name="Lutzoni F."/>
            <person name="Magnuson J."/>
            <person name="Mondo S."/>
            <person name="Nolan M."/>
            <person name="Ohm R."/>
            <person name="Pangilinan J."/>
            <person name="Park H.-J."/>
            <person name="Ramirez L."/>
            <person name="Alfaro M."/>
            <person name="Sun H."/>
            <person name="Tritt A."/>
            <person name="Yoshinaga Y."/>
            <person name="Zwiers L.-H."/>
            <person name="Turgeon B."/>
            <person name="Goodwin S."/>
            <person name="Spatafora J."/>
            <person name="Crous P."/>
            <person name="Grigoriev I."/>
        </authorList>
    </citation>
    <scope>NUCLEOTIDE SEQUENCE</scope>
    <source>
        <strain evidence="2">CBS 260.36</strain>
    </source>
</reference>
<evidence type="ECO:0000313" key="2">
    <source>
        <dbReference type="EMBL" id="KAF2154142.1"/>
    </source>
</evidence>
<feature type="compositionally biased region" description="Polar residues" evidence="1">
    <location>
        <begin position="84"/>
        <end position="94"/>
    </location>
</feature>
<feature type="compositionally biased region" description="Polar residues" evidence="1">
    <location>
        <begin position="62"/>
        <end position="76"/>
    </location>
</feature>
<gene>
    <name evidence="2" type="ORF">K461DRAFT_277238</name>
</gene>
<protein>
    <submittedName>
        <fullName evidence="2">Uncharacterized protein</fullName>
    </submittedName>
</protein>
<accession>A0A9P4J633</accession>
<comment type="caution">
    <text evidence="2">The sequence shown here is derived from an EMBL/GenBank/DDBJ whole genome shotgun (WGS) entry which is preliminary data.</text>
</comment>
<feature type="region of interest" description="Disordered" evidence="1">
    <location>
        <begin position="1"/>
        <end position="20"/>
    </location>
</feature>
<dbReference type="AlphaFoldDB" id="A0A9P4J633"/>
<proteinExistence type="predicted"/>
<name>A0A9P4J633_9PEZI</name>
<keyword evidence="3" id="KW-1185">Reference proteome</keyword>
<evidence type="ECO:0000256" key="1">
    <source>
        <dbReference type="SAM" id="MobiDB-lite"/>
    </source>
</evidence>
<organism evidence="2 3">
    <name type="scientific">Myriangium duriaei CBS 260.36</name>
    <dbReference type="NCBI Taxonomy" id="1168546"/>
    <lineage>
        <taxon>Eukaryota</taxon>
        <taxon>Fungi</taxon>
        <taxon>Dikarya</taxon>
        <taxon>Ascomycota</taxon>
        <taxon>Pezizomycotina</taxon>
        <taxon>Dothideomycetes</taxon>
        <taxon>Dothideomycetidae</taxon>
        <taxon>Myriangiales</taxon>
        <taxon>Myriangiaceae</taxon>
        <taxon>Myriangium</taxon>
    </lineage>
</organism>